<dbReference type="OrthoDB" id="10253744at2759"/>
<evidence type="ECO:0000256" key="1">
    <source>
        <dbReference type="SAM" id="MobiDB-lite"/>
    </source>
</evidence>
<reference evidence="2" key="1">
    <citation type="submission" date="2021-08" db="EMBL/GenBank/DDBJ databases">
        <title>WGS assembly of Ceratopteris richardii.</title>
        <authorList>
            <person name="Marchant D.B."/>
            <person name="Chen G."/>
            <person name="Jenkins J."/>
            <person name="Shu S."/>
            <person name="Leebens-Mack J."/>
            <person name="Grimwood J."/>
            <person name="Schmutz J."/>
            <person name="Soltis P."/>
            <person name="Soltis D."/>
            <person name="Chen Z.-H."/>
        </authorList>
    </citation>
    <scope>NUCLEOTIDE SEQUENCE</scope>
    <source>
        <strain evidence="2">Whitten #5841</strain>
        <tissue evidence="2">Leaf</tissue>
    </source>
</reference>
<protein>
    <submittedName>
        <fullName evidence="2">Uncharacterized protein</fullName>
    </submittedName>
</protein>
<evidence type="ECO:0000313" key="2">
    <source>
        <dbReference type="EMBL" id="KAH7423962.1"/>
    </source>
</evidence>
<dbReference type="EMBL" id="CM035417">
    <property type="protein sequence ID" value="KAH7423963.1"/>
    <property type="molecule type" value="Genomic_DNA"/>
</dbReference>
<dbReference type="Pfam" id="PF06999">
    <property type="entry name" value="Suc_Fer-like"/>
    <property type="match status" value="1"/>
</dbReference>
<gene>
    <name evidence="2" type="ORF">KP509_12G083200</name>
</gene>
<dbReference type="PANTHER" id="PTHR31902">
    <property type="entry name" value="ACTIN PATCHES DISTAL PROTEIN 1"/>
    <property type="match status" value="1"/>
</dbReference>
<dbReference type="EMBL" id="CM035417">
    <property type="protein sequence ID" value="KAH7423968.1"/>
    <property type="molecule type" value="Genomic_DNA"/>
</dbReference>
<dbReference type="InterPro" id="IPR036249">
    <property type="entry name" value="Thioredoxin-like_sf"/>
</dbReference>
<dbReference type="EMBL" id="CM035417">
    <property type="protein sequence ID" value="KAH7423962.1"/>
    <property type="molecule type" value="Genomic_DNA"/>
</dbReference>
<organism evidence="2 3">
    <name type="scientific">Ceratopteris richardii</name>
    <name type="common">Triangle waterfern</name>
    <dbReference type="NCBI Taxonomy" id="49495"/>
    <lineage>
        <taxon>Eukaryota</taxon>
        <taxon>Viridiplantae</taxon>
        <taxon>Streptophyta</taxon>
        <taxon>Embryophyta</taxon>
        <taxon>Tracheophyta</taxon>
        <taxon>Polypodiopsida</taxon>
        <taxon>Polypodiidae</taxon>
        <taxon>Polypodiales</taxon>
        <taxon>Pteridineae</taxon>
        <taxon>Pteridaceae</taxon>
        <taxon>Parkerioideae</taxon>
        <taxon>Ceratopteris</taxon>
    </lineage>
</organism>
<keyword evidence="3" id="KW-1185">Reference proteome</keyword>
<feature type="region of interest" description="Disordered" evidence="1">
    <location>
        <begin position="1"/>
        <end position="27"/>
    </location>
</feature>
<dbReference type="PANTHER" id="PTHR31902:SF14">
    <property type="entry name" value="ACTIN PATCHES DISTAL PROTEIN 1"/>
    <property type="match status" value="1"/>
</dbReference>
<evidence type="ECO:0000313" key="3">
    <source>
        <dbReference type="Proteomes" id="UP000825935"/>
    </source>
</evidence>
<dbReference type="CDD" id="cd03062">
    <property type="entry name" value="TRX_Fd_Sucrase"/>
    <property type="match status" value="1"/>
</dbReference>
<accession>A0A8T2TMP5</accession>
<dbReference type="Proteomes" id="UP000825935">
    <property type="component" value="Chromosome 12"/>
</dbReference>
<dbReference type="InterPro" id="IPR009737">
    <property type="entry name" value="Aim32/Apd1-like"/>
</dbReference>
<dbReference type="EMBL" id="CM035417">
    <property type="protein sequence ID" value="KAH7423965.1"/>
    <property type="molecule type" value="Genomic_DNA"/>
</dbReference>
<dbReference type="AlphaFoldDB" id="A0A8T2TMP5"/>
<proteinExistence type="predicted"/>
<sequence>MASFSPDYDAESFDYSGSASASEEGQPAVNTSPFLVADSAAPVFPLNGEDGEDLSEQVAGIQHDDDCVHSFSSLFSNIPSDERHVFLCFKDPQSWPALVEAGDFDRLPRSLAVTIKLRKNDMSLKTRLIVCEGKDGTDSSNGDVLLFPDMVRYKGLTHFDVDTFVDEVLVQNQVWISGRPERLSGIHIFVCSHVSHDIRCGVSGPVIIGSLRNELRVRGLDADVFIRPCTHIGGHKYRANVILYSMEFKCYASVTADDVCQLVDELISMGVLSGHLRGFEGRLDMRSFLCAHGSNQNLLEGNINLQLPEVAERYADLRSINPPRPSFSDKGDDVRVRQPGHFSVHSWWQPSWWLKCWEREDTWAAFAVIGAAASVYVAYQLYRIHGRH</sequence>
<comment type="caution">
    <text evidence="2">The sequence shown here is derived from an EMBL/GenBank/DDBJ whole genome shotgun (WGS) entry which is preliminary data.</text>
</comment>
<dbReference type="OMA" id="AYHICRT"/>
<feature type="compositionally biased region" description="Polar residues" evidence="1">
    <location>
        <begin position="15"/>
        <end position="27"/>
    </location>
</feature>
<dbReference type="Gene3D" id="3.40.30.10">
    <property type="entry name" value="Glutaredoxin"/>
    <property type="match status" value="1"/>
</dbReference>
<dbReference type="EMBL" id="CM035417">
    <property type="protein sequence ID" value="KAH7423966.1"/>
    <property type="molecule type" value="Genomic_DNA"/>
</dbReference>
<dbReference type="SUPFAM" id="SSF52833">
    <property type="entry name" value="Thioredoxin-like"/>
    <property type="match status" value="1"/>
</dbReference>
<dbReference type="EMBL" id="CM035417">
    <property type="protein sequence ID" value="KAH7423964.1"/>
    <property type="molecule type" value="Genomic_DNA"/>
</dbReference>
<name>A0A8T2TMP5_CERRI</name>